<dbReference type="Proteomes" id="UP000684084">
    <property type="component" value="Unassembled WGS sequence"/>
</dbReference>
<name>A0A2N1NGM5_9GLOM</name>
<gene>
    <name evidence="3" type="ORF">CHRIB12_LOCUS123</name>
    <name evidence="4" type="ORF">RhiirC2_776452</name>
</gene>
<dbReference type="VEuPathDB" id="FungiDB:RhiirA1_215003"/>
<feature type="region of interest" description="Disordered" evidence="1">
    <location>
        <begin position="159"/>
        <end position="349"/>
    </location>
</feature>
<accession>A0A2N1NGM5</accession>
<feature type="compositionally biased region" description="Basic and acidic residues" evidence="1">
    <location>
        <begin position="384"/>
        <end position="395"/>
    </location>
</feature>
<sequence length="395" mass="44856">MVSKVIDYRVSRVVILCKDCGQDVGLYPARHKCGIPSSETPPLPSIPKKYLSAEKTGSNIPSNNSDNDYSGESLWGKLRSIRNWKDTSVEDVTDNTQNSKLWNKILALNNNNADESDNESEKDEWEGETHISRILREYYENKGADLPDWLYDLDSKTSVSSTQMNSDSNKAANNDSNYKKSNDNIKRGRQPIIYDSRDLLTSPTSINYPSSPTSMNYPSSPTSMNYPSPTSMNYPSSPVNKGGERSRDRSRGRSGDRSRDRNVHPPNSYNDQYRNNNPKKPDLSYNDRSINNTLPPRPSPNVRSTSDDGGRLMHKKSHQQLRTGVHNPPQIPTNRSRSVSPNPPRSHQHQQFIPHDVRRFNHNIRQFEGDNRNRQGALLTGPRGPDRINRQGDFF</sequence>
<feature type="region of interest" description="Disordered" evidence="1">
    <location>
        <begin position="372"/>
        <end position="395"/>
    </location>
</feature>
<organism evidence="4 5">
    <name type="scientific">Rhizophagus irregularis</name>
    <dbReference type="NCBI Taxonomy" id="588596"/>
    <lineage>
        <taxon>Eukaryota</taxon>
        <taxon>Fungi</taxon>
        <taxon>Fungi incertae sedis</taxon>
        <taxon>Mucoromycota</taxon>
        <taxon>Glomeromycotina</taxon>
        <taxon>Glomeromycetes</taxon>
        <taxon>Glomerales</taxon>
        <taxon>Glomeraceae</taxon>
        <taxon>Rhizophagus</taxon>
    </lineage>
</organism>
<comment type="caution">
    <text evidence="4">The sequence shown here is derived from an EMBL/GenBank/DDBJ whole genome shotgun (WGS) entry which is preliminary data.</text>
</comment>
<feature type="compositionally biased region" description="Basic and acidic residues" evidence="1">
    <location>
        <begin position="242"/>
        <end position="263"/>
    </location>
</feature>
<evidence type="ECO:0000313" key="5">
    <source>
        <dbReference type="Proteomes" id="UP000233469"/>
    </source>
</evidence>
<feature type="compositionally biased region" description="Polar residues" evidence="1">
    <location>
        <begin position="199"/>
        <end position="239"/>
    </location>
</feature>
<dbReference type="VEuPathDB" id="FungiDB:RhiirA1_415664"/>
<dbReference type="Proteomes" id="UP000233469">
    <property type="component" value="Unassembled WGS sequence"/>
</dbReference>
<reference evidence="3" key="3">
    <citation type="submission" date="2020-05" db="EMBL/GenBank/DDBJ databases">
        <authorList>
            <person name="Rincon C."/>
            <person name="Sanders R I."/>
            <person name="Robbins C."/>
            <person name="Chaturvedi A."/>
        </authorList>
    </citation>
    <scope>NUCLEOTIDE SEQUENCE</scope>
    <source>
        <strain evidence="3">CHB12</strain>
    </source>
</reference>
<dbReference type="AlphaFoldDB" id="A0A2N1NGM5"/>
<protein>
    <recommendedName>
        <fullName evidence="2">Mso1 N-terminal domain-containing protein</fullName>
    </recommendedName>
</protein>
<evidence type="ECO:0000256" key="1">
    <source>
        <dbReference type="SAM" id="MobiDB-lite"/>
    </source>
</evidence>
<dbReference type="VEuPathDB" id="FungiDB:RhiirFUN_015409"/>
<reference evidence="4 5" key="1">
    <citation type="submission" date="2016-04" db="EMBL/GenBank/DDBJ databases">
        <title>Genome analyses suggest a sexual origin of heterokaryosis in a supposedly ancient asexual fungus.</title>
        <authorList>
            <person name="Ropars J."/>
            <person name="Sedzielewska K."/>
            <person name="Noel J."/>
            <person name="Charron P."/>
            <person name="Farinelli L."/>
            <person name="Marton T."/>
            <person name="Kruger M."/>
            <person name="Pelin A."/>
            <person name="Brachmann A."/>
            <person name="Corradi N."/>
        </authorList>
    </citation>
    <scope>NUCLEOTIDE SEQUENCE [LARGE SCALE GENOMIC DNA]</scope>
    <source>
        <strain evidence="4 5">C2</strain>
    </source>
</reference>
<dbReference type="InterPro" id="IPR028095">
    <property type="entry name" value="Mso1_N_dom"/>
</dbReference>
<feature type="compositionally biased region" description="Polar residues" evidence="1">
    <location>
        <begin position="265"/>
        <end position="278"/>
    </location>
</feature>
<proteinExistence type="predicted"/>
<evidence type="ECO:0000313" key="4">
    <source>
        <dbReference type="EMBL" id="PKK73075.1"/>
    </source>
</evidence>
<feature type="domain" description="Mso1 N-terminal" evidence="2">
    <location>
        <begin position="120"/>
        <end position="150"/>
    </location>
</feature>
<reference evidence="4 5" key="2">
    <citation type="submission" date="2017-10" db="EMBL/GenBank/DDBJ databases">
        <title>Extensive intraspecific genome diversity in a model arbuscular mycorrhizal fungus.</title>
        <authorList>
            <person name="Chen E.C.H."/>
            <person name="Morin E."/>
            <person name="Baudet D."/>
            <person name="Noel J."/>
            <person name="Ndikumana S."/>
            <person name="Charron P."/>
            <person name="St-Onge C."/>
            <person name="Giorgi J."/>
            <person name="Grigoriev I.V."/>
            <person name="Roux C."/>
            <person name="Martin F.M."/>
            <person name="Corradi N."/>
        </authorList>
    </citation>
    <scope>NUCLEOTIDE SEQUENCE [LARGE SCALE GENOMIC DNA]</scope>
    <source>
        <strain evidence="4 5">C2</strain>
    </source>
</reference>
<dbReference type="OrthoDB" id="2683368at2759"/>
<evidence type="ECO:0000259" key="2">
    <source>
        <dbReference type="Pfam" id="PF14475"/>
    </source>
</evidence>
<dbReference type="VEuPathDB" id="FungiDB:FUN_018950"/>
<evidence type="ECO:0000313" key="3">
    <source>
        <dbReference type="EMBL" id="CAB5291703.1"/>
    </source>
</evidence>
<dbReference type="Pfam" id="PF14475">
    <property type="entry name" value="Mso1_Sec1_bdg"/>
    <property type="match status" value="1"/>
</dbReference>
<dbReference type="EMBL" id="LLXL01000396">
    <property type="protein sequence ID" value="PKK73075.1"/>
    <property type="molecule type" value="Genomic_DNA"/>
</dbReference>
<dbReference type="EMBL" id="CAGKOT010000001">
    <property type="protein sequence ID" value="CAB5291703.1"/>
    <property type="molecule type" value="Genomic_DNA"/>
</dbReference>
<feature type="compositionally biased region" description="Basic and acidic residues" evidence="1">
    <location>
        <begin position="177"/>
        <end position="186"/>
    </location>
</feature>
<feature type="compositionally biased region" description="Low complexity" evidence="1">
    <location>
        <begin position="165"/>
        <end position="176"/>
    </location>
</feature>